<evidence type="ECO:0000313" key="2">
    <source>
        <dbReference type="Proteomes" id="UP000051820"/>
    </source>
</evidence>
<dbReference type="STRING" id="1423807.FD16_GL000201"/>
<evidence type="ECO:0000313" key="1">
    <source>
        <dbReference type="EMBL" id="KRM12126.1"/>
    </source>
</evidence>
<dbReference type="AlphaFoldDB" id="A0A0R1W2W0"/>
<name>A0A0R1W2W0_9LACO</name>
<accession>A0A0R1W2W0</accession>
<comment type="caution">
    <text evidence="1">The sequence shown here is derived from an EMBL/GenBank/DDBJ whole genome shotgun (WGS) entry which is preliminary data.</text>
</comment>
<dbReference type="EMBL" id="AZGF01000010">
    <property type="protein sequence ID" value="KRM12126.1"/>
    <property type="molecule type" value="Genomic_DNA"/>
</dbReference>
<reference evidence="1 2" key="1">
    <citation type="journal article" date="2015" name="Genome Announc.">
        <title>Expanding the biotechnology potential of lactobacilli through comparative genomics of 213 strains and associated genera.</title>
        <authorList>
            <person name="Sun Z."/>
            <person name="Harris H.M."/>
            <person name="McCann A."/>
            <person name="Guo C."/>
            <person name="Argimon S."/>
            <person name="Zhang W."/>
            <person name="Yang X."/>
            <person name="Jeffery I.B."/>
            <person name="Cooney J.C."/>
            <person name="Kagawa T.F."/>
            <person name="Liu W."/>
            <person name="Song Y."/>
            <person name="Salvetti E."/>
            <person name="Wrobel A."/>
            <person name="Rasinkangas P."/>
            <person name="Parkhill J."/>
            <person name="Rea M.C."/>
            <person name="O'Sullivan O."/>
            <person name="Ritari J."/>
            <person name="Douillard F.P."/>
            <person name="Paul Ross R."/>
            <person name="Yang R."/>
            <person name="Briner A.E."/>
            <person name="Felis G.E."/>
            <person name="de Vos W.M."/>
            <person name="Barrangou R."/>
            <person name="Klaenhammer T.R."/>
            <person name="Caufield P.W."/>
            <person name="Cui Y."/>
            <person name="Zhang H."/>
            <person name="O'Toole P.W."/>
        </authorList>
    </citation>
    <scope>NUCLEOTIDE SEQUENCE [LARGE SCALE GENOMIC DNA]</scope>
    <source>
        <strain evidence="1 2">DSM 5007</strain>
    </source>
</reference>
<proteinExistence type="predicted"/>
<dbReference type="eggNOG" id="ENOG5032W87">
    <property type="taxonomic scope" value="Bacteria"/>
</dbReference>
<dbReference type="Proteomes" id="UP000051820">
    <property type="component" value="Unassembled WGS sequence"/>
</dbReference>
<gene>
    <name evidence="1" type="ORF">FD16_GL000201</name>
</gene>
<organism evidence="1 2">
    <name type="scientific">Paucilactobacillus suebicus DSM 5007 = KCTC 3549</name>
    <dbReference type="NCBI Taxonomy" id="1423807"/>
    <lineage>
        <taxon>Bacteria</taxon>
        <taxon>Bacillati</taxon>
        <taxon>Bacillota</taxon>
        <taxon>Bacilli</taxon>
        <taxon>Lactobacillales</taxon>
        <taxon>Lactobacillaceae</taxon>
        <taxon>Paucilactobacillus</taxon>
    </lineage>
</organism>
<dbReference type="PATRIC" id="fig|1423807.3.peg.202"/>
<keyword evidence="2" id="KW-1185">Reference proteome</keyword>
<protein>
    <submittedName>
        <fullName evidence="1">Uncharacterized protein</fullName>
    </submittedName>
</protein>
<sequence>MVNLSELKSRINPLDLSELKSDGFFGFMNGENNMRKIHTLGPKATDSYEASQHIPDDVENEIVLHDSFDDIIENLQHYADDYLLLPAAYQSKHSDFGWRELSYEYWDRLTLETVYHHPLKTLCLISNFNFKQNKAIIHPATTNLLNTYLKKQKLDISIHYAGSKASAYDHFVADDYRFTIVSEDSLTEGHPYQIIQKYHPDMVWCLYHIIK</sequence>